<reference evidence="1" key="1">
    <citation type="submission" date="2022-02" db="EMBL/GenBank/DDBJ databases">
        <title>Plant Genome Project.</title>
        <authorList>
            <person name="Zhang R.-G."/>
        </authorList>
    </citation>
    <scope>NUCLEOTIDE SEQUENCE</scope>
    <source>
        <strain evidence="1">AT1</strain>
    </source>
</reference>
<organism evidence="1 2">
    <name type="scientific">Rhododendron molle</name>
    <name type="common">Chinese azalea</name>
    <name type="synonym">Azalea mollis</name>
    <dbReference type="NCBI Taxonomy" id="49168"/>
    <lineage>
        <taxon>Eukaryota</taxon>
        <taxon>Viridiplantae</taxon>
        <taxon>Streptophyta</taxon>
        <taxon>Embryophyta</taxon>
        <taxon>Tracheophyta</taxon>
        <taxon>Spermatophyta</taxon>
        <taxon>Magnoliopsida</taxon>
        <taxon>eudicotyledons</taxon>
        <taxon>Gunneridae</taxon>
        <taxon>Pentapetalae</taxon>
        <taxon>asterids</taxon>
        <taxon>Ericales</taxon>
        <taxon>Ericaceae</taxon>
        <taxon>Ericoideae</taxon>
        <taxon>Rhodoreae</taxon>
        <taxon>Rhododendron</taxon>
    </lineage>
</organism>
<dbReference type="Proteomes" id="UP001062846">
    <property type="component" value="Chromosome 9"/>
</dbReference>
<evidence type="ECO:0000313" key="1">
    <source>
        <dbReference type="EMBL" id="KAI8537437.1"/>
    </source>
</evidence>
<evidence type="ECO:0000313" key="2">
    <source>
        <dbReference type="Proteomes" id="UP001062846"/>
    </source>
</evidence>
<sequence>MITEGLTTLKNVEGLGFAESLITCCCPFVTFGQIAEIVDKGTTSCAASATIFGLIHHFSGCAGCLYSYFYRSKLRNQYALVESPCPDCCVHCSCLCCALCQEYRELKKQGFDMSIGMEHFTSLSLSHAHHTCTNIRRI</sequence>
<keyword evidence="2" id="KW-1185">Reference proteome</keyword>
<comment type="caution">
    <text evidence="1">The sequence shown here is derived from an EMBL/GenBank/DDBJ whole genome shotgun (WGS) entry which is preliminary data.</text>
</comment>
<protein>
    <submittedName>
        <fullName evidence="1">Uncharacterized protein</fullName>
    </submittedName>
</protein>
<dbReference type="EMBL" id="CM046396">
    <property type="protein sequence ID" value="KAI8537437.1"/>
    <property type="molecule type" value="Genomic_DNA"/>
</dbReference>
<name>A0ACC0MA48_RHOML</name>
<proteinExistence type="predicted"/>
<accession>A0ACC0MA48</accession>
<gene>
    <name evidence="1" type="ORF">RHMOL_Rhmol09G0023700</name>
</gene>